<dbReference type="GO" id="GO:0005829">
    <property type="term" value="C:cytosol"/>
    <property type="evidence" value="ECO:0007669"/>
    <property type="project" value="TreeGrafter"/>
</dbReference>
<dbReference type="RefSeq" id="WP_006702549.1">
    <property type="nucleotide sequence ID" value="NZ_KI391971.1"/>
</dbReference>
<keyword evidence="3 6" id="KW-0540">Nuclease</keyword>
<dbReference type="Gene3D" id="1.10.287.1040">
    <property type="entry name" value="Exonuclease VII, small subunit"/>
    <property type="match status" value="1"/>
</dbReference>
<dbReference type="HOGENOM" id="CLU_145918_3_1_9"/>
<keyword evidence="4 6" id="KW-0378">Hydrolase</keyword>
<comment type="caution">
    <text evidence="7">The sequence shown here is derived from an EMBL/GenBank/DDBJ whole genome shotgun (WGS) entry which is preliminary data.</text>
</comment>
<dbReference type="GO" id="GO:0006308">
    <property type="term" value="P:DNA catabolic process"/>
    <property type="evidence" value="ECO:0007669"/>
    <property type="project" value="UniProtKB-UniRule"/>
</dbReference>
<comment type="catalytic activity">
    <reaction evidence="6">
        <text>Exonucleolytic cleavage in either 5'- to 3'- or 3'- to 5'-direction to yield nucleoside 5'-phosphates.</text>
        <dbReference type="EC" id="3.1.11.6"/>
    </reaction>
</comment>
<sequence length="66" mass="7566">MVKKEKKFEEAMSELEQIVQQLERGDVPLDEAIAKFQEGMALSQYCNETLTKAEETVSKMIVVKED</sequence>
<evidence type="ECO:0000256" key="4">
    <source>
        <dbReference type="ARBA" id="ARBA00022801"/>
    </source>
</evidence>
<dbReference type="InterPro" id="IPR037004">
    <property type="entry name" value="Exonuc_VII_ssu_sf"/>
</dbReference>
<comment type="subunit">
    <text evidence="6">Heterooligomer composed of large and small subunits.</text>
</comment>
<dbReference type="PIRSF" id="PIRSF006488">
    <property type="entry name" value="Exonuc_VII_S"/>
    <property type="match status" value="1"/>
</dbReference>
<reference evidence="7" key="2">
    <citation type="submission" date="2011-10" db="EMBL/GenBank/DDBJ databases">
        <title>The Genome Sequence of Granulicatella elegans ATCC 700633.</title>
        <authorList>
            <consortium name="The Broad Institute Genome Sequencing Platform"/>
            <consortium name="The Broad Institute Genome Sequencing Center for Infectious Disease"/>
            <person name="Earl A."/>
            <person name="Ward D."/>
            <person name="Feldgarden M."/>
            <person name="Gevers D."/>
            <person name="Sibley C.D."/>
            <person name="Field T.R."/>
            <person name="Grinwis M."/>
            <person name="Eshaghurshan C.S."/>
            <person name="Surette M.G."/>
            <person name="Young S.K."/>
            <person name="Zeng Q."/>
            <person name="Gargeya S."/>
            <person name="Fitzgerald M."/>
            <person name="Haas B."/>
            <person name="Abouelleil A."/>
            <person name="Alvarado L."/>
            <person name="Arachchi H.M."/>
            <person name="Berlin A."/>
            <person name="Brown A."/>
            <person name="Chapman S.B."/>
            <person name="Chen Z."/>
            <person name="Dunbar C."/>
            <person name="Freedman E."/>
            <person name="Gearin G."/>
            <person name="Goldberg J."/>
            <person name="Griggs A."/>
            <person name="Gujja S."/>
            <person name="Heiman D."/>
            <person name="Howarth C."/>
            <person name="Larson L."/>
            <person name="Lui A."/>
            <person name="MacDonald P.J.P."/>
            <person name="Montmayeur A."/>
            <person name="Murphy C."/>
            <person name="Neiman D."/>
            <person name="Pearson M."/>
            <person name="Priest M."/>
            <person name="Roberts A."/>
            <person name="Saif S."/>
            <person name="Shea T."/>
            <person name="Shenoy N."/>
            <person name="Sisk P."/>
            <person name="Stolte C."/>
            <person name="Sykes S."/>
            <person name="Wortman J."/>
            <person name="Nusbaum C."/>
            <person name="Birren B."/>
        </authorList>
    </citation>
    <scope>NUCLEOTIDE SEQUENCE [LARGE SCALE GENOMIC DNA]</scope>
    <source>
        <strain evidence="7">ATCC 700633</strain>
    </source>
</reference>
<dbReference type="HAMAP" id="MF_00337">
    <property type="entry name" value="Exonuc_7_S"/>
    <property type="match status" value="1"/>
</dbReference>
<dbReference type="PANTHER" id="PTHR34137:SF1">
    <property type="entry name" value="EXODEOXYRIBONUCLEASE 7 SMALL SUBUNIT"/>
    <property type="match status" value="1"/>
</dbReference>
<gene>
    <name evidence="6" type="primary">xseB</name>
    <name evidence="7" type="ORF">HMPREF0446_00275</name>
</gene>
<dbReference type="PANTHER" id="PTHR34137">
    <property type="entry name" value="EXODEOXYRIBONUCLEASE 7 SMALL SUBUNIT"/>
    <property type="match status" value="1"/>
</dbReference>
<keyword evidence="5 6" id="KW-0269">Exonuclease</keyword>
<evidence type="ECO:0000256" key="1">
    <source>
        <dbReference type="ARBA" id="ARBA00009998"/>
    </source>
</evidence>
<dbReference type="EC" id="3.1.11.6" evidence="6"/>
<evidence type="ECO:0000313" key="8">
    <source>
        <dbReference type="Proteomes" id="UP000002939"/>
    </source>
</evidence>
<dbReference type="GO" id="GO:0008855">
    <property type="term" value="F:exodeoxyribonuclease VII activity"/>
    <property type="evidence" value="ECO:0007669"/>
    <property type="project" value="UniProtKB-UniRule"/>
</dbReference>
<dbReference type="AlphaFoldDB" id="D0BJZ0"/>
<name>D0BJZ0_9LACT</name>
<evidence type="ECO:0000256" key="2">
    <source>
        <dbReference type="ARBA" id="ARBA00022490"/>
    </source>
</evidence>
<dbReference type="NCBIfam" id="TIGR01280">
    <property type="entry name" value="xseB"/>
    <property type="match status" value="1"/>
</dbReference>
<dbReference type="InterPro" id="IPR003761">
    <property type="entry name" value="Exonuc_VII_S"/>
</dbReference>
<dbReference type="GO" id="GO:0009318">
    <property type="term" value="C:exodeoxyribonuclease VII complex"/>
    <property type="evidence" value="ECO:0007669"/>
    <property type="project" value="UniProtKB-UniRule"/>
</dbReference>
<dbReference type="STRING" id="626369.HMPREF0446_00275"/>
<organism evidence="7 8">
    <name type="scientific">Granulicatella elegans ATCC 700633</name>
    <dbReference type="NCBI Taxonomy" id="626369"/>
    <lineage>
        <taxon>Bacteria</taxon>
        <taxon>Bacillati</taxon>
        <taxon>Bacillota</taxon>
        <taxon>Bacilli</taxon>
        <taxon>Lactobacillales</taxon>
        <taxon>Carnobacteriaceae</taxon>
        <taxon>Granulicatella</taxon>
    </lineage>
</organism>
<dbReference type="Proteomes" id="UP000002939">
    <property type="component" value="Unassembled WGS sequence"/>
</dbReference>
<keyword evidence="8" id="KW-1185">Reference proteome</keyword>
<comment type="function">
    <text evidence="6">Bidirectionally degrades single-stranded DNA into large acid-insoluble oligonucleotides, which are then degraded further into small acid-soluble oligonucleotides.</text>
</comment>
<protein>
    <recommendedName>
        <fullName evidence="6">Exodeoxyribonuclease 7 small subunit</fullName>
        <ecNumber evidence="6">3.1.11.6</ecNumber>
    </recommendedName>
    <alternativeName>
        <fullName evidence="6">Exodeoxyribonuclease VII small subunit</fullName>
        <shortName evidence="6">Exonuclease VII small subunit</shortName>
    </alternativeName>
</protein>
<reference evidence="7" key="1">
    <citation type="submission" date="2009-09" db="EMBL/GenBank/DDBJ databases">
        <authorList>
            <consortium name="The Broad Institute Genome Sequencing Platform"/>
            <person name="Ward D."/>
            <person name="Feldgarden M."/>
            <person name="Earl A."/>
            <person name="Young S.K."/>
            <person name="Zeng Q."/>
            <person name="Koehrsen M."/>
            <person name="Alvarado L."/>
            <person name="Berlin A."/>
            <person name="Bochicchio J."/>
            <person name="Borenstein D."/>
            <person name="Chapman S.B."/>
            <person name="Chen Z."/>
            <person name="Engels R."/>
            <person name="Freedman E."/>
            <person name="Gellesch M."/>
            <person name="Goldberg J."/>
            <person name="Griggs A."/>
            <person name="Gujja S."/>
            <person name="Heilman E."/>
            <person name="Heiman D."/>
            <person name="Hepburn T."/>
            <person name="Howarth C."/>
            <person name="Jen D."/>
            <person name="Larson L."/>
            <person name="Lewis B."/>
            <person name="Mehta T."/>
            <person name="Park D."/>
            <person name="Pearson M."/>
            <person name="Roberts A."/>
            <person name="Saif S."/>
            <person name="Shea T."/>
            <person name="Shenoy N."/>
            <person name="Sisk P."/>
            <person name="Stolte C."/>
            <person name="Sykes S."/>
            <person name="Thomson T."/>
            <person name="Walk T."/>
            <person name="White J."/>
            <person name="Yandava C."/>
            <person name="Sibley C.D."/>
            <person name="Field T.R."/>
            <person name="Grinwis M."/>
            <person name="Eshaghurshan C.S."/>
            <person name="Surette M.G."/>
            <person name="Haas B."/>
            <person name="Nusbaum C."/>
            <person name="Birren B."/>
        </authorList>
    </citation>
    <scope>NUCLEOTIDE SEQUENCE [LARGE SCALE GENOMIC DNA]</scope>
    <source>
        <strain evidence="7">ATCC 700633</strain>
    </source>
</reference>
<dbReference type="Pfam" id="PF02609">
    <property type="entry name" value="Exonuc_VII_S"/>
    <property type="match status" value="1"/>
</dbReference>
<comment type="subcellular location">
    <subcellularLocation>
        <location evidence="6">Cytoplasm</location>
    </subcellularLocation>
</comment>
<dbReference type="OrthoDB" id="9798666at2"/>
<evidence type="ECO:0000256" key="3">
    <source>
        <dbReference type="ARBA" id="ARBA00022722"/>
    </source>
</evidence>
<dbReference type="eggNOG" id="COG1722">
    <property type="taxonomic scope" value="Bacteria"/>
</dbReference>
<keyword evidence="2 6" id="KW-0963">Cytoplasm</keyword>
<evidence type="ECO:0000313" key="7">
    <source>
        <dbReference type="EMBL" id="EEW93393.1"/>
    </source>
</evidence>
<proteinExistence type="inferred from homology"/>
<comment type="similarity">
    <text evidence="1 6">Belongs to the XseB family.</text>
</comment>
<evidence type="ECO:0000256" key="5">
    <source>
        <dbReference type="ARBA" id="ARBA00022839"/>
    </source>
</evidence>
<dbReference type="NCBIfam" id="NF002138">
    <property type="entry name" value="PRK00977.1-2"/>
    <property type="match status" value="1"/>
</dbReference>
<accession>D0BJZ0</accession>
<dbReference type="EMBL" id="ACRF02000014">
    <property type="protein sequence ID" value="EEW93393.1"/>
    <property type="molecule type" value="Genomic_DNA"/>
</dbReference>
<evidence type="ECO:0000256" key="6">
    <source>
        <dbReference type="HAMAP-Rule" id="MF_00337"/>
    </source>
</evidence>
<dbReference type="SUPFAM" id="SSF116842">
    <property type="entry name" value="XseB-like"/>
    <property type="match status" value="1"/>
</dbReference>